<proteinExistence type="inferred from homology"/>
<sequence>MRNVMKIVIAALLTMTISFANSQTLKFGHINLSGLVQLMPEKAAAAEAFEKEQAEVKSAYDVMQKELQDKFAEYEELGEDASEIVRNAKAAEIQEIQQRVQTFSSSVQNQLAKKQTDLMAPIIEKAKNAINEVAKEKGLIYVFDVNEMGVVLYHSNQSIDLLPLVKAKLGIQ</sequence>
<dbReference type="AlphaFoldDB" id="A0A3B0UF63"/>
<dbReference type="Pfam" id="PF03938">
    <property type="entry name" value="OmpH"/>
    <property type="match status" value="1"/>
</dbReference>
<reference evidence="4" key="1">
    <citation type="submission" date="2018-06" db="EMBL/GenBank/DDBJ databases">
        <authorList>
            <person name="Zhirakovskaya E."/>
        </authorList>
    </citation>
    <scope>NUCLEOTIDE SEQUENCE</scope>
</reference>
<protein>
    <submittedName>
        <fullName evidence="4">Outer membrane protein H</fullName>
    </submittedName>
</protein>
<dbReference type="GO" id="GO:0051082">
    <property type="term" value="F:unfolded protein binding"/>
    <property type="evidence" value="ECO:0007669"/>
    <property type="project" value="InterPro"/>
</dbReference>
<keyword evidence="3" id="KW-0175">Coiled coil</keyword>
<dbReference type="GO" id="GO:0005829">
    <property type="term" value="C:cytosol"/>
    <property type="evidence" value="ECO:0007669"/>
    <property type="project" value="TreeGrafter"/>
</dbReference>
<accession>A0A3B0UF63</accession>
<dbReference type="PANTHER" id="PTHR35089:SF1">
    <property type="entry name" value="CHAPERONE PROTEIN SKP"/>
    <property type="match status" value="1"/>
</dbReference>
<evidence type="ECO:0000256" key="2">
    <source>
        <dbReference type="ARBA" id="ARBA00022729"/>
    </source>
</evidence>
<name>A0A3B0UF63_9ZZZZ</name>
<comment type="similarity">
    <text evidence="1">Belongs to the Skp family.</text>
</comment>
<dbReference type="InterPro" id="IPR005632">
    <property type="entry name" value="Chaperone_Skp"/>
</dbReference>
<keyword evidence="2" id="KW-0732">Signal</keyword>
<dbReference type="GO" id="GO:0050821">
    <property type="term" value="P:protein stabilization"/>
    <property type="evidence" value="ECO:0007669"/>
    <property type="project" value="TreeGrafter"/>
</dbReference>
<dbReference type="SUPFAM" id="SSF111384">
    <property type="entry name" value="OmpH-like"/>
    <property type="match status" value="1"/>
</dbReference>
<dbReference type="PANTHER" id="PTHR35089">
    <property type="entry name" value="CHAPERONE PROTEIN SKP"/>
    <property type="match status" value="1"/>
</dbReference>
<dbReference type="InterPro" id="IPR024930">
    <property type="entry name" value="Skp_dom_sf"/>
</dbReference>
<dbReference type="SMART" id="SM00935">
    <property type="entry name" value="OmpH"/>
    <property type="match status" value="1"/>
</dbReference>
<gene>
    <name evidence="4" type="ORF">MNBD_BACTEROID01-67</name>
</gene>
<evidence type="ECO:0000313" key="4">
    <source>
        <dbReference type="EMBL" id="VAW23927.1"/>
    </source>
</evidence>
<evidence type="ECO:0000256" key="1">
    <source>
        <dbReference type="ARBA" id="ARBA00009091"/>
    </source>
</evidence>
<dbReference type="Gene3D" id="3.30.910.20">
    <property type="entry name" value="Skp domain"/>
    <property type="match status" value="1"/>
</dbReference>
<organism evidence="4">
    <name type="scientific">hydrothermal vent metagenome</name>
    <dbReference type="NCBI Taxonomy" id="652676"/>
    <lineage>
        <taxon>unclassified sequences</taxon>
        <taxon>metagenomes</taxon>
        <taxon>ecological metagenomes</taxon>
    </lineage>
</organism>
<feature type="coiled-coil region" evidence="3">
    <location>
        <begin position="46"/>
        <end position="94"/>
    </location>
</feature>
<evidence type="ECO:0000256" key="3">
    <source>
        <dbReference type="SAM" id="Coils"/>
    </source>
</evidence>
<dbReference type="EMBL" id="UOEP01000203">
    <property type="protein sequence ID" value="VAW23927.1"/>
    <property type="molecule type" value="Genomic_DNA"/>
</dbReference>